<dbReference type="GO" id="GO:0003964">
    <property type="term" value="F:RNA-directed DNA polymerase activity"/>
    <property type="evidence" value="ECO:0007669"/>
    <property type="project" value="UniProtKB-KW"/>
</dbReference>
<dbReference type="SUPFAM" id="SSF53098">
    <property type="entry name" value="Ribonuclease H-like"/>
    <property type="match status" value="1"/>
</dbReference>
<dbReference type="InterPro" id="IPR036397">
    <property type="entry name" value="RNaseH_sf"/>
</dbReference>
<dbReference type="Pfam" id="PF14111">
    <property type="entry name" value="DUF4283"/>
    <property type="match status" value="1"/>
</dbReference>
<dbReference type="InterPro" id="IPR001878">
    <property type="entry name" value="Znf_CCHC"/>
</dbReference>
<gene>
    <name evidence="5" type="ORF">G2W53_006039</name>
</gene>
<keyword evidence="5" id="KW-0548">Nucleotidyltransferase</keyword>
<dbReference type="Proteomes" id="UP000634136">
    <property type="component" value="Unassembled WGS sequence"/>
</dbReference>
<dbReference type="InterPro" id="IPR012337">
    <property type="entry name" value="RNaseH-like_sf"/>
</dbReference>
<keyword evidence="5" id="KW-0808">Transferase</keyword>
<dbReference type="Pfam" id="PF00078">
    <property type="entry name" value="RVT_1"/>
    <property type="match status" value="1"/>
</dbReference>
<dbReference type="GO" id="GO:0004523">
    <property type="term" value="F:RNA-DNA hybrid ribonuclease activity"/>
    <property type="evidence" value="ECO:0007669"/>
    <property type="project" value="InterPro"/>
</dbReference>
<proteinExistence type="predicted"/>
<keyword evidence="2" id="KW-0175">Coiled coil</keyword>
<dbReference type="PANTHER" id="PTHR31635:SF196">
    <property type="entry name" value="REVERSE TRANSCRIPTASE DOMAIN-CONTAINING PROTEIN-RELATED"/>
    <property type="match status" value="1"/>
</dbReference>
<name>A0A835CG44_9FABA</name>
<dbReference type="InterPro" id="IPR036691">
    <property type="entry name" value="Endo/exonu/phosph_ase_sf"/>
</dbReference>
<evidence type="ECO:0000259" key="4">
    <source>
        <dbReference type="PROSITE" id="PS50158"/>
    </source>
</evidence>
<dbReference type="Gene3D" id="3.60.10.10">
    <property type="entry name" value="Endonuclease/exonuclease/phosphatase"/>
    <property type="match status" value="1"/>
</dbReference>
<dbReference type="GO" id="GO:0003676">
    <property type="term" value="F:nucleic acid binding"/>
    <property type="evidence" value="ECO:0007669"/>
    <property type="project" value="InterPro"/>
</dbReference>
<keyword evidence="1" id="KW-0863">Zinc-finger</keyword>
<dbReference type="InterPro" id="IPR000477">
    <property type="entry name" value="RT_dom"/>
</dbReference>
<feature type="region of interest" description="Disordered" evidence="3">
    <location>
        <begin position="256"/>
        <end position="295"/>
    </location>
</feature>
<keyword evidence="1" id="KW-0862">Zinc</keyword>
<sequence>MDKGKLVEGEVLELEAEEIVAKRGADHQVVGTILSGKLFNKKLVKNVMTKAWGELAGLTIMDLGVNSFLFSFESEELARRVLNGGVAFHEINFKLVPFWVQAHGLPLEQINHKNAERIGGKIGQVLLAENPRVNDKLVKSFVRVRVFVDVSKPLVTGFWAPRKDGPEVWVFLKYEKLIDMCFNCGIVGHEQKHCKSQKMMAVWDPSLPRYGLALSVPPAKSMTAILSELEIQQKKEDSSSEKSSGRGLLYPIRATEGSSGLGKKANQKENEGTTRQSTEYGASPKGEGSVGHGVSILPNESLTKIRLRDGKVSAGLGPRNLEDIGLEKEFIGLNEEVVIVDINSPVKSGEDPSMGVFMHEGIQLSKKEAQRCKEVIRTKKAQDIQEFTEKAIRSQKYYVELPSEEEETEKIPSPKTQRATTELAEKLKKRLDLKRGRDDPKEKTTSKLLIGNGEQDEEMLEEVDDDVFTRETKARNKKVEALRRKLKFDNVFVVEAVGKSGGLALFWKNRCVVQILDSCLNFIHTAIEVKGQDNLFLMTFIYGHPEFSDRRHLWPVISNLVSNGDTPWGCIGDFNEILSQSEKDGVRPHSNLQIEVFRDFLANSGLQDMDLKGCRFTWCNNREEGCVRERIDRCVTNGAWRRVFSLAWLEAIPALESDHTPLILRFFNHGQRTNRTFKFEQYWLENEQCIPLIRESLGREFMPNCFDAISQKIAVVSKDLQEWDQNTFKRADKEITRLKKKLGELSNADFVEGKMEQIKELKHKIADLRKQEEQFWEARARVKWLRSGDKNTRFFHATTLQRSFNRIAKIQMDNGEWEIEESRIREVFSGYYSNLFTSNSPPDSTPSLASFPSRISEEMNADLLKQVTLEELKEAVFSLGALKAPGPDGLNGLFFQKSWDFVKDDLLAAANFFMEGNLFPHNFNETHITLVPKIPNPSSVGDFRPISCYNFSYKIFSKILANRMKALLPSIVSEVQSGFMGGRLIQDNITVVQEVFHHLKKKSSKSKDFFMALKIDMNKAYDRLEWGFVCSTLRAMDINIWDDFWLPNHAKIPYSQSLDRNSKVSTLMLPSGEGWDVSKVMSLFDSVIAEHILSIPLSRGGGRDFIVWSFNSNGIYSVKSGYWVALNASFHPGGAFSSFNIDSSLWKWIWNLGIPPKVKNFLWRLCSNALPSLNNLSKRRIVLSPRCQICNQEEESIEHIFLMCPWTRPVWFGSRFQWNFNNAQVSRMDIWIWQKLKQIRAAGGNWKENQAHFAMLIWKIWKGRNKFYFEQVVINPSLTIQLAAEKALECENCVSIFPAPPVVVNSVPSPVPFVRRWREEGWYRCNVDAATLESSNVCASAFLLRDDHGSLLTGSSRKFWASSPLIAEALALRESIFACMSLDLQKVHFESDCKVLTDAILLNDVPWIIDPIVADINQALAEHPSFVIHWVPRSLNTPADWVARAALRRSLPPLWTSSPPEELRRLLLLNY</sequence>
<dbReference type="Pfam" id="PF13456">
    <property type="entry name" value="RVT_3"/>
    <property type="match status" value="1"/>
</dbReference>
<keyword evidence="6" id="KW-1185">Reference proteome</keyword>
<dbReference type="InterPro" id="IPR002156">
    <property type="entry name" value="RNaseH_domain"/>
</dbReference>
<dbReference type="InterPro" id="IPR026960">
    <property type="entry name" value="RVT-Znf"/>
</dbReference>
<dbReference type="InterPro" id="IPR025558">
    <property type="entry name" value="DUF4283"/>
</dbReference>
<evidence type="ECO:0000256" key="1">
    <source>
        <dbReference type="PROSITE-ProRule" id="PRU00047"/>
    </source>
</evidence>
<dbReference type="PANTHER" id="PTHR31635">
    <property type="entry name" value="REVERSE TRANSCRIPTASE DOMAIN-CONTAINING PROTEIN-RELATED"/>
    <property type="match status" value="1"/>
</dbReference>
<keyword evidence="5" id="KW-0695">RNA-directed DNA polymerase</keyword>
<evidence type="ECO:0000256" key="3">
    <source>
        <dbReference type="SAM" id="MobiDB-lite"/>
    </source>
</evidence>
<protein>
    <submittedName>
        <fullName evidence="5">Reverse transcriptase</fullName>
    </submittedName>
</protein>
<dbReference type="InterPro" id="IPR044730">
    <property type="entry name" value="RNase_H-like_dom_plant"/>
</dbReference>
<dbReference type="Gene3D" id="3.30.420.10">
    <property type="entry name" value="Ribonuclease H-like superfamily/Ribonuclease H"/>
    <property type="match status" value="1"/>
</dbReference>
<reference evidence="5" key="1">
    <citation type="submission" date="2020-09" db="EMBL/GenBank/DDBJ databases">
        <title>Genome-Enabled Discovery of Anthraquinone Biosynthesis in Senna tora.</title>
        <authorList>
            <person name="Kang S.-H."/>
            <person name="Pandey R.P."/>
            <person name="Lee C.-M."/>
            <person name="Sim J.-S."/>
            <person name="Jeong J.-T."/>
            <person name="Choi B.-S."/>
            <person name="Jung M."/>
            <person name="Ginzburg D."/>
            <person name="Zhao K."/>
            <person name="Won S.Y."/>
            <person name="Oh T.-J."/>
            <person name="Yu Y."/>
            <person name="Kim N.-H."/>
            <person name="Lee O.R."/>
            <person name="Lee T.-H."/>
            <person name="Bashyal P."/>
            <person name="Kim T.-S."/>
            <person name="Lee W.-H."/>
            <person name="Kawkins C."/>
            <person name="Kim C.-K."/>
            <person name="Kim J.S."/>
            <person name="Ahn B.O."/>
            <person name="Rhee S.Y."/>
            <person name="Sohng J.K."/>
        </authorList>
    </citation>
    <scope>NUCLEOTIDE SEQUENCE</scope>
    <source>
        <tissue evidence="5">Leaf</tissue>
    </source>
</reference>
<feature type="domain" description="CCHC-type" evidence="4">
    <location>
        <begin position="181"/>
        <end position="196"/>
    </location>
</feature>
<evidence type="ECO:0000313" key="5">
    <source>
        <dbReference type="EMBL" id="KAF7837557.1"/>
    </source>
</evidence>
<dbReference type="OrthoDB" id="1749390at2759"/>
<keyword evidence="1" id="KW-0479">Metal-binding</keyword>
<dbReference type="SUPFAM" id="SSF56219">
    <property type="entry name" value="DNase I-like"/>
    <property type="match status" value="1"/>
</dbReference>
<comment type="caution">
    <text evidence="5">The sequence shown here is derived from an EMBL/GenBank/DDBJ whole genome shotgun (WGS) entry which is preliminary data.</text>
</comment>
<dbReference type="EMBL" id="JAAIUW010000003">
    <property type="protein sequence ID" value="KAF7837557.1"/>
    <property type="molecule type" value="Genomic_DNA"/>
</dbReference>
<feature type="coiled-coil region" evidence="2">
    <location>
        <begin position="728"/>
        <end position="771"/>
    </location>
</feature>
<dbReference type="GO" id="GO:0008270">
    <property type="term" value="F:zinc ion binding"/>
    <property type="evidence" value="ECO:0007669"/>
    <property type="project" value="UniProtKB-KW"/>
</dbReference>
<dbReference type="Pfam" id="PF14392">
    <property type="entry name" value="zf-CCHC_4"/>
    <property type="match status" value="1"/>
</dbReference>
<evidence type="ECO:0000313" key="6">
    <source>
        <dbReference type="Proteomes" id="UP000634136"/>
    </source>
</evidence>
<organism evidence="5 6">
    <name type="scientific">Senna tora</name>
    <dbReference type="NCBI Taxonomy" id="362788"/>
    <lineage>
        <taxon>Eukaryota</taxon>
        <taxon>Viridiplantae</taxon>
        <taxon>Streptophyta</taxon>
        <taxon>Embryophyta</taxon>
        <taxon>Tracheophyta</taxon>
        <taxon>Spermatophyta</taxon>
        <taxon>Magnoliopsida</taxon>
        <taxon>eudicotyledons</taxon>
        <taxon>Gunneridae</taxon>
        <taxon>Pentapetalae</taxon>
        <taxon>rosids</taxon>
        <taxon>fabids</taxon>
        <taxon>Fabales</taxon>
        <taxon>Fabaceae</taxon>
        <taxon>Caesalpinioideae</taxon>
        <taxon>Cassia clade</taxon>
        <taxon>Senna</taxon>
    </lineage>
</organism>
<dbReference type="CDD" id="cd06222">
    <property type="entry name" value="RNase_H_like"/>
    <property type="match status" value="1"/>
</dbReference>
<accession>A0A835CG44</accession>
<dbReference type="InterPro" id="IPR025836">
    <property type="entry name" value="Zn_knuckle_CX2CX4HX4C"/>
</dbReference>
<evidence type="ECO:0000256" key="2">
    <source>
        <dbReference type="SAM" id="Coils"/>
    </source>
</evidence>
<dbReference type="PROSITE" id="PS50158">
    <property type="entry name" value="ZF_CCHC"/>
    <property type="match status" value="1"/>
</dbReference>
<dbReference type="Pfam" id="PF13966">
    <property type="entry name" value="zf-RVT"/>
    <property type="match status" value="1"/>
</dbReference>